<gene>
    <name evidence="2" type="ORF">CFBP7900_00360</name>
</gene>
<comment type="caution">
    <text evidence="2">The sequence shown here is derived from an EMBL/GenBank/DDBJ whole genome shotgun (WGS) entry which is preliminary data.</text>
</comment>
<dbReference type="EMBL" id="CAJDKC010000001">
    <property type="protein sequence ID" value="CAD0300271.1"/>
    <property type="molecule type" value="Genomic_DNA"/>
</dbReference>
<dbReference type="AlphaFoldDB" id="A0A6V7BFS1"/>
<accession>A0A6V7BFS1</accession>
<evidence type="ECO:0000313" key="2">
    <source>
        <dbReference type="EMBL" id="CAD0300289.1"/>
    </source>
</evidence>
<organism evidence="2 3">
    <name type="scientific">Xanthomonas hortorum pv. carotae</name>
    <dbReference type="NCBI Taxonomy" id="487904"/>
    <lineage>
        <taxon>Bacteria</taxon>
        <taxon>Pseudomonadati</taxon>
        <taxon>Pseudomonadota</taxon>
        <taxon>Gammaproteobacteria</taxon>
        <taxon>Lysobacterales</taxon>
        <taxon>Lysobacteraceae</taxon>
        <taxon>Xanthomonas</taxon>
    </lineage>
</organism>
<evidence type="ECO:0000256" key="1">
    <source>
        <dbReference type="SAM" id="MobiDB-lite"/>
    </source>
</evidence>
<feature type="region of interest" description="Disordered" evidence="1">
    <location>
        <begin position="1"/>
        <end position="23"/>
    </location>
</feature>
<sequence length="85" mass="9428">MHQSALPRDCPRHGDGRRRARQCGTWRSDRVASGRDDRNQCASEYGVCGPGVFYGYVDPETMTNSEFGADLHQAVSEITARPAGW</sequence>
<reference evidence="2 3" key="1">
    <citation type="submission" date="2020-07" db="EMBL/GenBank/DDBJ databases">
        <authorList>
            <person name="Pothier F. J."/>
        </authorList>
    </citation>
    <scope>NUCLEOTIDE SEQUENCE [LARGE SCALE GENOMIC DNA]</scope>
    <source>
        <strain evidence="2 3">CFBP 7900</strain>
    </source>
</reference>
<protein>
    <submittedName>
        <fullName evidence="2">Uncharacterized protein</fullName>
    </submittedName>
</protein>
<name>A0A6V7BFS1_9XANT</name>
<dbReference type="Proteomes" id="UP000587508">
    <property type="component" value="Unassembled WGS sequence"/>
</dbReference>
<dbReference type="EMBL" id="CAJDKC010000001">
    <property type="protein sequence ID" value="CAD0300289.1"/>
    <property type="molecule type" value="Genomic_DNA"/>
</dbReference>
<evidence type="ECO:0000313" key="3">
    <source>
        <dbReference type="Proteomes" id="UP000587508"/>
    </source>
</evidence>
<proteinExistence type="predicted"/>